<comment type="caution">
    <text evidence="1">The sequence shown here is derived from an EMBL/GenBank/DDBJ whole genome shotgun (WGS) entry which is preliminary data.</text>
</comment>
<sequence>MGGDRTRRVGVALRRRPVPSEGEHAMLGLNKVLGTATAALALAVVPALSAAAAPVVGSTDTRLAGCITWLDSAGPGGAGRGHAKCQGMGVYVRATVHCADGSSSTSGWRWEYNKAECPYSVKARGVTYQTRS</sequence>
<evidence type="ECO:0000313" key="1">
    <source>
        <dbReference type="EMBL" id="GAA2253106.1"/>
    </source>
</evidence>
<accession>A0ABN3EAS9</accession>
<keyword evidence="2" id="KW-1185">Reference proteome</keyword>
<dbReference type="EMBL" id="BAAATR010000018">
    <property type="protein sequence ID" value="GAA2253106.1"/>
    <property type="molecule type" value="Genomic_DNA"/>
</dbReference>
<evidence type="ECO:0000313" key="2">
    <source>
        <dbReference type="Proteomes" id="UP001500305"/>
    </source>
</evidence>
<proteinExistence type="predicted"/>
<gene>
    <name evidence="1" type="ORF">GCM10010430_41010</name>
</gene>
<protein>
    <recommendedName>
        <fullName evidence="3">Secreted protein</fullName>
    </recommendedName>
</protein>
<evidence type="ECO:0008006" key="3">
    <source>
        <dbReference type="Google" id="ProtNLM"/>
    </source>
</evidence>
<reference evidence="1 2" key="1">
    <citation type="journal article" date="2019" name="Int. J. Syst. Evol. Microbiol.">
        <title>The Global Catalogue of Microorganisms (GCM) 10K type strain sequencing project: providing services to taxonomists for standard genome sequencing and annotation.</title>
        <authorList>
            <consortium name="The Broad Institute Genomics Platform"/>
            <consortium name="The Broad Institute Genome Sequencing Center for Infectious Disease"/>
            <person name="Wu L."/>
            <person name="Ma J."/>
        </authorList>
    </citation>
    <scope>NUCLEOTIDE SEQUENCE [LARGE SCALE GENOMIC DNA]</scope>
    <source>
        <strain evidence="1 2">JCM 7356</strain>
    </source>
</reference>
<dbReference type="Proteomes" id="UP001500305">
    <property type="component" value="Unassembled WGS sequence"/>
</dbReference>
<organism evidence="1 2">
    <name type="scientific">Kitasatospora cystarginea</name>
    <dbReference type="NCBI Taxonomy" id="58350"/>
    <lineage>
        <taxon>Bacteria</taxon>
        <taxon>Bacillati</taxon>
        <taxon>Actinomycetota</taxon>
        <taxon>Actinomycetes</taxon>
        <taxon>Kitasatosporales</taxon>
        <taxon>Streptomycetaceae</taxon>
        <taxon>Kitasatospora</taxon>
    </lineage>
</organism>
<name>A0ABN3EAS9_9ACTN</name>